<dbReference type="InterPro" id="IPR019283">
    <property type="entry name" value="DUF2330"/>
</dbReference>
<proteinExistence type="predicted"/>
<accession>A0ABU2S9Z7</accession>
<organism evidence="3 4">
    <name type="scientific">Streptomyces johnsoniae</name>
    <dbReference type="NCBI Taxonomy" id="3075532"/>
    <lineage>
        <taxon>Bacteria</taxon>
        <taxon>Bacillati</taxon>
        <taxon>Actinomycetota</taxon>
        <taxon>Actinomycetes</taxon>
        <taxon>Kitasatosporales</taxon>
        <taxon>Streptomycetaceae</taxon>
        <taxon>Streptomyces</taxon>
    </lineage>
</organism>
<evidence type="ECO:0000313" key="4">
    <source>
        <dbReference type="Proteomes" id="UP001183615"/>
    </source>
</evidence>
<dbReference type="EMBL" id="JAVREV010000015">
    <property type="protein sequence ID" value="MDT0445765.1"/>
    <property type="molecule type" value="Genomic_DNA"/>
</dbReference>
<evidence type="ECO:0000256" key="2">
    <source>
        <dbReference type="SAM" id="SignalP"/>
    </source>
</evidence>
<feature type="chain" id="PRO_5046471558" evidence="2">
    <location>
        <begin position="29"/>
        <end position="375"/>
    </location>
</feature>
<comment type="caution">
    <text evidence="3">The sequence shown here is derived from an EMBL/GenBank/DDBJ whole genome shotgun (WGS) entry which is preliminary data.</text>
</comment>
<evidence type="ECO:0000313" key="3">
    <source>
        <dbReference type="EMBL" id="MDT0445765.1"/>
    </source>
</evidence>
<dbReference type="RefSeq" id="WP_311619945.1">
    <property type="nucleotide sequence ID" value="NZ_JAVREV010000015.1"/>
</dbReference>
<keyword evidence="4" id="KW-1185">Reference proteome</keyword>
<sequence length="375" mass="40408">MSTGRNAATTVLLLLLAQLAAVAWPAYACGCGGMVTDPDTPVTVEQETSAVSWDGTTQRIVMSLTVGGEASEAAWIMPVPSRAEVELGDRELFDDLRAAIRPVRETRHYFWPREGDWPLGSDDMRNGAGGGAPQDRGAGVDVIGRDRLGPFDVARLAATDPAALDAWLGENGFDLPDRLADELAPYVEQQWEYVAIRLAPEEAGGETPAVLGGTLDPISLTFASDELVYPMRLSRAATTEQSLRLYVLAEGRMEPQDTIGGEEPAIAFAAPLTVAEQPAGPLRDLAAGPAFLTVLDQEFPRPELIDGDHVLRRTAEDTEYRPVIYEDRLLTWGGVPAWIVTTGGTALAAVLALLLVQRARRRRAYARPYAPHPGA</sequence>
<keyword evidence="1" id="KW-0812">Transmembrane</keyword>
<gene>
    <name evidence="3" type="ORF">RM779_24655</name>
</gene>
<reference evidence="4" key="1">
    <citation type="submission" date="2023-07" db="EMBL/GenBank/DDBJ databases">
        <title>30 novel species of actinomycetes from the DSMZ collection.</title>
        <authorList>
            <person name="Nouioui I."/>
        </authorList>
    </citation>
    <scope>NUCLEOTIDE SEQUENCE [LARGE SCALE GENOMIC DNA]</scope>
    <source>
        <strain evidence="4">DSM 41886</strain>
    </source>
</reference>
<protein>
    <submittedName>
        <fullName evidence="3">DUF2330 domain-containing protein</fullName>
    </submittedName>
</protein>
<dbReference type="Proteomes" id="UP001183615">
    <property type="component" value="Unassembled WGS sequence"/>
</dbReference>
<keyword evidence="1" id="KW-1133">Transmembrane helix</keyword>
<dbReference type="Pfam" id="PF10092">
    <property type="entry name" value="DUF2330"/>
    <property type="match status" value="1"/>
</dbReference>
<keyword evidence="2" id="KW-0732">Signal</keyword>
<feature type="transmembrane region" description="Helical" evidence="1">
    <location>
        <begin position="335"/>
        <end position="356"/>
    </location>
</feature>
<keyword evidence="1" id="KW-0472">Membrane</keyword>
<feature type="signal peptide" evidence="2">
    <location>
        <begin position="1"/>
        <end position="28"/>
    </location>
</feature>
<name>A0ABU2S9Z7_9ACTN</name>
<evidence type="ECO:0000256" key="1">
    <source>
        <dbReference type="SAM" id="Phobius"/>
    </source>
</evidence>